<dbReference type="Gene3D" id="3.40.50.1980">
    <property type="entry name" value="Nitrogenase molybdenum iron protein domain"/>
    <property type="match status" value="2"/>
</dbReference>
<dbReference type="InterPro" id="IPR006128">
    <property type="entry name" value="Lipoprotein_PsaA-like"/>
</dbReference>
<dbReference type="Pfam" id="PF01297">
    <property type="entry name" value="ZnuA"/>
    <property type="match status" value="1"/>
</dbReference>
<evidence type="ECO:0000256" key="3">
    <source>
        <dbReference type="ARBA" id="ARBA00022729"/>
    </source>
</evidence>
<evidence type="ECO:0000313" key="8">
    <source>
        <dbReference type="Proteomes" id="UP001257739"/>
    </source>
</evidence>
<dbReference type="RefSeq" id="WP_309971101.1">
    <property type="nucleotide sequence ID" value="NZ_JAVDWH010000001.1"/>
</dbReference>
<dbReference type="Proteomes" id="UP001257739">
    <property type="component" value="Unassembled WGS sequence"/>
</dbReference>
<comment type="similarity">
    <text evidence="1 4">Belongs to the bacterial solute-binding protein 9 family.</text>
</comment>
<dbReference type="PRINTS" id="PR00691">
    <property type="entry name" value="ADHESINB"/>
</dbReference>
<reference evidence="7 8" key="1">
    <citation type="submission" date="2023-07" db="EMBL/GenBank/DDBJ databases">
        <title>Sorghum-associated microbial communities from plants grown in Nebraska, USA.</title>
        <authorList>
            <person name="Schachtman D."/>
        </authorList>
    </citation>
    <scope>NUCLEOTIDE SEQUENCE [LARGE SCALE GENOMIC DNA]</scope>
    <source>
        <strain evidence="7 8">BE248</strain>
    </source>
</reference>
<feature type="chain" id="PRO_5045411195" evidence="6">
    <location>
        <begin position="25"/>
        <end position="309"/>
    </location>
</feature>
<evidence type="ECO:0000313" key="7">
    <source>
        <dbReference type="EMBL" id="MDR7087457.1"/>
    </source>
</evidence>
<evidence type="ECO:0000256" key="1">
    <source>
        <dbReference type="ARBA" id="ARBA00011028"/>
    </source>
</evidence>
<evidence type="ECO:0000256" key="2">
    <source>
        <dbReference type="ARBA" id="ARBA00022448"/>
    </source>
</evidence>
<dbReference type="EMBL" id="JAVDWH010000001">
    <property type="protein sequence ID" value="MDR7087457.1"/>
    <property type="molecule type" value="Genomic_DNA"/>
</dbReference>
<organism evidence="7 8">
    <name type="scientific">Aeromicrobium panaciterrae</name>
    <dbReference type="NCBI Taxonomy" id="363861"/>
    <lineage>
        <taxon>Bacteria</taxon>
        <taxon>Bacillati</taxon>
        <taxon>Actinomycetota</taxon>
        <taxon>Actinomycetes</taxon>
        <taxon>Propionibacteriales</taxon>
        <taxon>Nocardioidaceae</taxon>
        <taxon>Aeromicrobium</taxon>
    </lineage>
</organism>
<dbReference type="SUPFAM" id="SSF53807">
    <property type="entry name" value="Helical backbone' metal receptor"/>
    <property type="match status" value="1"/>
</dbReference>
<evidence type="ECO:0000256" key="6">
    <source>
        <dbReference type="SAM" id="SignalP"/>
    </source>
</evidence>
<accession>A0ABU1UQL3</accession>
<protein>
    <submittedName>
        <fullName evidence="7">Zinc transport system substrate-binding protein</fullName>
    </submittedName>
</protein>
<evidence type="ECO:0000256" key="5">
    <source>
        <dbReference type="SAM" id="MobiDB-lite"/>
    </source>
</evidence>
<gene>
    <name evidence="7" type="ORF">J2X11_002296</name>
</gene>
<keyword evidence="2 4" id="KW-0813">Transport</keyword>
<feature type="signal peptide" evidence="6">
    <location>
        <begin position="1"/>
        <end position="24"/>
    </location>
</feature>
<keyword evidence="8" id="KW-1185">Reference proteome</keyword>
<evidence type="ECO:0000256" key="4">
    <source>
        <dbReference type="RuleBase" id="RU003512"/>
    </source>
</evidence>
<sequence>MKKHPALLAIVPLVALLAACGAGAKDDGKTSVIASFYPYAFIAQQVGGSFVNVQNLTAPGAEPHDLELKPKQVAAVQEADLVIYQNHFQAAVDSAVDQAGRTKKDTVDVARLITLDAASGEEGEHHDAEDGHDHDEDTDPHVWLDPQNMRVITNAVEVQLSKVDPAHAVEYRANADRLLAKLDKLGIQFKEGLAACRTRTIVTSHAAFHYLAAQFNLTQVPIAGIDPSNEPSPSQLADITKLVRKDGITTVFTEELVSPAIADTIARETGAKTATLDPIEGLSDDTKDENYVTLMEKNLATLQKANSCK</sequence>
<feature type="region of interest" description="Disordered" evidence="5">
    <location>
        <begin position="118"/>
        <end position="140"/>
    </location>
</feature>
<dbReference type="InterPro" id="IPR006127">
    <property type="entry name" value="ZnuA-like"/>
</dbReference>
<dbReference type="PRINTS" id="PR00690">
    <property type="entry name" value="ADHESNFAMILY"/>
</dbReference>
<dbReference type="PROSITE" id="PS51257">
    <property type="entry name" value="PROKAR_LIPOPROTEIN"/>
    <property type="match status" value="1"/>
</dbReference>
<keyword evidence="3 6" id="KW-0732">Signal</keyword>
<dbReference type="PANTHER" id="PTHR42953:SF3">
    <property type="entry name" value="HIGH-AFFINITY ZINC UPTAKE SYSTEM PROTEIN ZNUA"/>
    <property type="match status" value="1"/>
</dbReference>
<name>A0ABU1UQL3_9ACTN</name>
<comment type="caution">
    <text evidence="7">The sequence shown here is derived from an EMBL/GenBank/DDBJ whole genome shotgun (WGS) entry which is preliminary data.</text>
</comment>
<proteinExistence type="inferred from homology"/>
<dbReference type="InterPro" id="IPR006129">
    <property type="entry name" value="AdhesinB"/>
</dbReference>
<dbReference type="PANTHER" id="PTHR42953">
    <property type="entry name" value="HIGH-AFFINITY ZINC UPTAKE SYSTEM PROTEIN ZNUA-RELATED"/>
    <property type="match status" value="1"/>
</dbReference>
<dbReference type="InterPro" id="IPR050492">
    <property type="entry name" value="Bact_metal-bind_prot9"/>
</dbReference>
<feature type="compositionally biased region" description="Basic and acidic residues" evidence="5">
    <location>
        <begin position="122"/>
        <end position="140"/>
    </location>
</feature>